<protein>
    <submittedName>
        <fullName evidence="2">M28 family peptidase</fullName>
    </submittedName>
</protein>
<evidence type="ECO:0000313" key="2">
    <source>
        <dbReference type="EMBL" id="TDE46057.1"/>
    </source>
</evidence>
<name>A0A4R5FC46_9FLAO</name>
<comment type="caution">
    <text evidence="2">The sequence shown here is derived from an EMBL/GenBank/DDBJ whole genome shotgun (WGS) entry which is preliminary data.</text>
</comment>
<dbReference type="EMBL" id="SMLG01000002">
    <property type="protein sequence ID" value="TDE46057.1"/>
    <property type="molecule type" value="Genomic_DNA"/>
</dbReference>
<gene>
    <name evidence="2" type="ORF">E0I26_04180</name>
</gene>
<dbReference type="OrthoDB" id="9778250at2"/>
<evidence type="ECO:0000259" key="1">
    <source>
        <dbReference type="Pfam" id="PF04389"/>
    </source>
</evidence>
<organism evidence="2 3">
    <name type="scientific">Flavobacterium rhamnosiphilum</name>
    <dbReference type="NCBI Taxonomy" id="2541724"/>
    <lineage>
        <taxon>Bacteria</taxon>
        <taxon>Pseudomonadati</taxon>
        <taxon>Bacteroidota</taxon>
        <taxon>Flavobacteriia</taxon>
        <taxon>Flavobacteriales</taxon>
        <taxon>Flavobacteriaceae</taxon>
        <taxon>Flavobacterium</taxon>
    </lineage>
</organism>
<keyword evidence="3" id="KW-1185">Reference proteome</keyword>
<feature type="domain" description="Peptidase M28" evidence="1">
    <location>
        <begin position="228"/>
        <end position="419"/>
    </location>
</feature>
<dbReference type="GO" id="GO:0006508">
    <property type="term" value="P:proteolysis"/>
    <property type="evidence" value="ECO:0007669"/>
    <property type="project" value="InterPro"/>
</dbReference>
<dbReference type="AlphaFoldDB" id="A0A4R5FC46"/>
<reference evidence="2 3" key="1">
    <citation type="submission" date="2019-03" db="EMBL/GenBank/DDBJ databases">
        <title>Novel species of Flavobacterium.</title>
        <authorList>
            <person name="Liu Q."/>
            <person name="Xin Y.-H."/>
        </authorList>
    </citation>
    <scope>NUCLEOTIDE SEQUENCE [LARGE SCALE GENOMIC DNA]</scope>
    <source>
        <strain evidence="2 3">LB3P52</strain>
    </source>
</reference>
<sequence>MLFITALLATSFGSYSQDISYAKSVIKKLASTEFKGRGYVHNGDKRASSFIANEFKKFGLQPINKGSYFQDFNLSVNTFPGKIYVKLNDLVLTPGEDYLVVTTSPSIKGKYKVISVSRKDIDTEAKFRVLIDKAADCFILLDSRPNSEETKEEKNRIEANITSLKEDFKLKFKGFIEYNDLKLTWRTLTYQTTRPVITINRKDFNSSDITSIDVSIESKFVPEYTTRNVIGMIKGSSNTDSLLVVSAHYDHLGMMGKDSYFLGANDNASGTAFMLNLARYCSKNQPKYNMVFIAFSGEEIGLLGSRAFVKNPLIDLKKIKFLNNFDLAGTGEEGIRVVNGTVFRSKFDALVKLNQEHNLLPKVDIRGELNRSDHHPFYEKGVPSFYIYTQGGIKAYHDIYDKPETLPLTEFDDYFKLMVLFFATL</sequence>
<dbReference type="Gene3D" id="3.50.30.30">
    <property type="match status" value="1"/>
</dbReference>
<dbReference type="InterPro" id="IPR007484">
    <property type="entry name" value="Peptidase_M28"/>
</dbReference>
<dbReference type="PANTHER" id="PTHR12147">
    <property type="entry name" value="METALLOPEPTIDASE M28 FAMILY MEMBER"/>
    <property type="match status" value="1"/>
</dbReference>
<dbReference type="Pfam" id="PF04389">
    <property type="entry name" value="Peptidase_M28"/>
    <property type="match status" value="1"/>
</dbReference>
<dbReference type="SUPFAM" id="SSF53187">
    <property type="entry name" value="Zn-dependent exopeptidases"/>
    <property type="match status" value="1"/>
</dbReference>
<dbReference type="GO" id="GO:0008235">
    <property type="term" value="F:metalloexopeptidase activity"/>
    <property type="evidence" value="ECO:0007669"/>
    <property type="project" value="InterPro"/>
</dbReference>
<dbReference type="InterPro" id="IPR045175">
    <property type="entry name" value="M28_fam"/>
</dbReference>
<evidence type="ECO:0000313" key="3">
    <source>
        <dbReference type="Proteomes" id="UP000294814"/>
    </source>
</evidence>
<dbReference type="Proteomes" id="UP000294814">
    <property type="component" value="Unassembled WGS sequence"/>
</dbReference>
<proteinExistence type="predicted"/>
<dbReference type="PANTHER" id="PTHR12147:SF26">
    <property type="entry name" value="PEPTIDASE M28 DOMAIN-CONTAINING PROTEIN"/>
    <property type="match status" value="1"/>
</dbReference>
<accession>A0A4R5FC46</accession>
<dbReference type="Gene3D" id="3.40.630.10">
    <property type="entry name" value="Zn peptidases"/>
    <property type="match status" value="1"/>
</dbReference>